<proteinExistence type="inferred from homology"/>
<comment type="similarity">
    <text evidence="1 3">Belongs to the nucleosome assembly protein (NAP) family.</text>
</comment>
<dbReference type="SUPFAM" id="SSF143113">
    <property type="entry name" value="NAP-like"/>
    <property type="match status" value="1"/>
</dbReference>
<dbReference type="Pfam" id="PF00538">
    <property type="entry name" value="Linker_histone"/>
    <property type="match status" value="1"/>
</dbReference>
<protein>
    <recommendedName>
        <fullName evidence="4">H15 domain-containing protein</fullName>
    </recommendedName>
</protein>
<accession>A0AAD4S425</accession>
<evidence type="ECO:0000313" key="6">
    <source>
        <dbReference type="Proteomes" id="UP001202328"/>
    </source>
</evidence>
<dbReference type="Pfam" id="PF00956">
    <property type="entry name" value="NAP"/>
    <property type="match status" value="1"/>
</dbReference>
<dbReference type="InterPro" id="IPR037231">
    <property type="entry name" value="NAP-like_sf"/>
</dbReference>
<evidence type="ECO:0000259" key="4">
    <source>
        <dbReference type="PROSITE" id="PS51504"/>
    </source>
</evidence>
<gene>
    <name evidence="5" type="ORF">MKW98_000514</name>
</gene>
<evidence type="ECO:0000256" key="1">
    <source>
        <dbReference type="ARBA" id="ARBA00009947"/>
    </source>
</evidence>
<evidence type="ECO:0000256" key="2">
    <source>
        <dbReference type="ARBA" id="ARBA00023186"/>
    </source>
</evidence>
<dbReference type="GO" id="GO:0005634">
    <property type="term" value="C:nucleus"/>
    <property type="evidence" value="ECO:0007669"/>
    <property type="project" value="InterPro"/>
</dbReference>
<reference evidence="5" key="1">
    <citation type="submission" date="2022-04" db="EMBL/GenBank/DDBJ databases">
        <title>A functionally conserved STORR gene fusion in Papaver species that diverged 16.8 million years ago.</title>
        <authorList>
            <person name="Catania T."/>
        </authorList>
    </citation>
    <scope>NUCLEOTIDE SEQUENCE</scope>
    <source>
        <strain evidence="5">S-188037</strain>
    </source>
</reference>
<dbReference type="SUPFAM" id="SSF46785">
    <property type="entry name" value="Winged helix' DNA-binding domain"/>
    <property type="match status" value="1"/>
</dbReference>
<evidence type="ECO:0000256" key="3">
    <source>
        <dbReference type="RuleBase" id="RU003876"/>
    </source>
</evidence>
<keyword evidence="6" id="KW-1185">Reference proteome</keyword>
<dbReference type="AlphaFoldDB" id="A0AAD4S425"/>
<organism evidence="5 6">
    <name type="scientific">Papaver atlanticum</name>
    <dbReference type="NCBI Taxonomy" id="357466"/>
    <lineage>
        <taxon>Eukaryota</taxon>
        <taxon>Viridiplantae</taxon>
        <taxon>Streptophyta</taxon>
        <taxon>Embryophyta</taxon>
        <taxon>Tracheophyta</taxon>
        <taxon>Spermatophyta</taxon>
        <taxon>Magnoliopsida</taxon>
        <taxon>Ranunculales</taxon>
        <taxon>Papaveraceae</taxon>
        <taxon>Papaveroideae</taxon>
        <taxon>Papaver</taxon>
    </lineage>
</organism>
<dbReference type="EMBL" id="JAJJMB010014260">
    <property type="protein sequence ID" value="KAI3861562.1"/>
    <property type="molecule type" value="Genomic_DNA"/>
</dbReference>
<dbReference type="InterPro" id="IPR005818">
    <property type="entry name" value="Histone_H1/H5_H15"/>
</dbReference>
<comment type="caution">
    <text evidence="5">The sequence shown here is derived from an EMBL/GenBank/DDBJ whole genome shotgun (WGS) entry which is preliminary data.</text>
</comment>
<evidence type="ECO:0000313" key="5">
    <source>
        <dbReference type="EMBL" id="KAI3861562.1"/>
    </source>
</evidence>
<dbReference type="Proteomes" id="UP001202328">
    <property type="component" value="Unassembled WGS sequence"/>
</dbReference>
<dbReference type="SMART" id="SM00526">
    <property type="entry name" value="H15"/>
    <property type="match status" value="1"/>
</dbReference>
<dbReference type="GO" id="GO:0042393">
    <property type="term" value="F:histone binding"/>
    <property type="evidence" value="ECO:0007669"/>
    <property type="project" value="UniProtKB-ARBA"/>
</dbReference>
<dbReference type="GO" id="GO:0006334">
    <property type="term" value="P:nucleosome assembly"/>
    <property type="evidence" value="ECO:0007669"/>
    <property type="project" value="InterPro"/>
</dbReference>
<dbReference type="GO" id="GO:0000724">
    <property type="term" value="P:double-strand break repair via homologous recombination"/>
    <property type="evidence" value="ECO:0007669"/>
    <property type="project" value="UniProtKB-ARBA"/>
</dbReference>
<name>A0AAD4S425_9MAGN</name>
<dbReference type="Gene3D" id="1.10.10.10">
    <property type="entry name" value="Winged helix-like DNA-binding domain superfamily/Winged helix DNA-binding domain"/>
    <property type="match status" value="1"/>
</dbReference>
<sequence>MDILPPPPPSLPPCIQMATEAISSLKTESGFSQHAIAKFIVEKYYVGRLPQSYKKTLLKELNELAKTGKLVKGKRSFKLPEKGNFFSAEIEKKRKKKKVKVNEAVTEGEEEMMGIRKYLEKFERLSQLMIPSLSKEELIQKEKANLESGRKKVAEISSVDLSLVESLENLMQVQHEPLDLMETTLAKIRSLEDSFNKKLWDMQLSQRNDQEEKDLYERRNEIIKSLPKFWSTAFMSDDALKRRLNKEDKKIIKFLRSVDVEGRPDVTPECTITLNFDKNPYFENSSLTKNFKISEKGIFDVRCTPIIWKNGKGNTAGLEEKSSKQSHTDMPKSFFTWFEDPTEKFNDEATCFPFPKF</sequence>
<dbReference type="InterPro" id="IPR002164">
    <property type="entry name" value="NAP_family"/>
</dbReference>
<dbReference type="InterPro" id="IPR036390">
    <property type="entry name" value="WH_DNA-bd_sf"/>
</dbReference>
<dbReference type="PANTHER" id="PTHR11875">
    <property type="entry name" value="TESTIS-SPECIFIC Y-ENCODED PROTEIN"/>
    <property type="match status" value="1"/>
</dbReference>
<dbReference type="PROSITE" id="PS51504">
    <property type="entry name" value="H15"/>
    <property type="match status" value="1"/>
</dbReference>
<dbReference type="InterPro" id="IPR036388">
    <property type="entry name" value="WH-like_DNA-bd_sf"/>
</dbReference>
<dbReference type="GO" id="GO:0003677">
    <property type="term" value="F:DNA binding"/>
    <property type="evidence" value="ECO:0007669"/>
    <property type="project" value="InterPro"/>
</dbReference>
<feature type="domain" description="H15" evidence="4">
    <location>
        <begin position="10"/>
        <end position="81"/>
    </location>
</feature>
<dbReference type="Gene3D" id="3.30.1120.90">
    <property type="entry name" value="Nucleosome assembly protein"/>
    <property type="match status" value="1"/>
</dbReference>
<dbReference type="GO" id="GO:0000786">
    <property type="term" value="C:nucleosome"/>
    <property type="evidence" value="ECO:0007669"/>
    <property type="project" value="InterPro"/>
</dbReference>
<dbReference type="CDD" id="cd00073">
    <property type="entry name" value="H15"/>
    <property type="match status" value="1"/>
</dbReference>
<keyword evidence="2" id="KW-0143">Chaperone</keyword>